<evidence type="ECO:0000313" key="2">
    <source>
        <dbReference type="EMBL" id="TDQ61810.1"/>
    </source>
</evidence>
<dbReference type="GO" id="GO:0016989">
    <property type="term" value="F:sigma factor antagonist activity"/>
    <property type="evidence" value="ECO:0007669"/>
    <property type="project" value="TreeGrafter"/>
</dbReference>
<dbReference type="InterPro" id="IPR051474">
    <property type="entry name" value="Anti-sigma-K/W_factor"/>
</dbReference>
<keyword evidence="3" id="KW-1185">Reference proteome</keyword>
<comment type="caution">
    <text evidence="2">The sequence shown here is derived from an EMBL/GenBank/DDBJ whole genome shotgun (WGS) entry which is preliminary data.</text>
</comment>
<organism evidence="2 3">
    <name type="scientific">Maritalea mobilis</name>
    <dbReference type="NCBI Taxonomy" id="483324"/>
    <lineage>
        <taxon>Bacteria</taxon>
        <taxon>Pseudomonadati</taxon>
        <taxon>Pseudomonadota</taxon>
        <taxon>Alphaproteobacteria</taxon>
        <taxon>Hyphomicrobiales</taxon>
        <taxon>Devosiaceae</taxon>
        <taxon>Maritalea</taxon>
    </lineage>
</organism>
<dbReference type="EMBL" id="SNYR01000003">
    <property type="protein sequence ID" value="TDQ61810.1"/>
    <property type="molecule type" value="Genomic_DNA"/>
</dbReference>
<dbReference type="Pfam" id="PF10099">
    <property type="entry name" value="RskA_C"/>
    <property type="match status" value="1"/>
</dbReference>
<dbReference type="RefSeq" id="WP_133573501.1">
    <property type="nucleotide sequence ID" value="NZ_SNYR01000003.1"/>
</dbReference>
<accession>A0A4V3DAF1</accession>
<reference evidence="2 3" key="1">
    <citation type="submission" date="2019-03" db="EMBL/GenBank/DDBJ databases">
        <title>Genomic Encyclopedia of Type Strains, Phase III (KMG-III): the genomes of soil and plant-associated and newly described type strains.</title>
        <authorList>
            <person name="Whitman W."/>
        </authorList>
    </citation>
    <scope>NUCLEOTIDE SEQUENCE [LARGE SCALE GENOMIC DNA]</scope>
    <source>
        <strain evidence="2 3">CGMCC 1.7002</strain>
    </source>
</reference>
<evidence type="ECO:0000313" key="3">
    <source>
        <dbReference type="Proteomes" id="UP000295391"/>
    </source>
</evidence>
<evidence type="ECO:0000259" key="1">
    <source>
        <dbReference type="Pfam" id="PF10099"/>
    </source>
</evidence>
<dbReference type="Proteomes" id="UP000295391">
    <property type="component" value="Unassembled WGS sequence"/>
</dbReference>
<dbReference type="InterPro" id="IPR018764">
    <property type="entry name" value="RskA_C"/>
</dbReference>
<gene>
    <name evidence="2" type="ORF">ATL17_2913</name>
</gene>
<proteinExistence type="predicted"/>
<dbReference type="AlphaFoldDB" id="A0A4V3DAF1"/>
<sequence length="244" mass="26199">MSNSVNTTDLNEKERWLAAEFAMGVLDKDEHAQATMLYDQNVSFRHEVDGWTSRLTPMLDDVEPQMPSPAVWSQIENRLGLVEAPAQAKGFAAWWQSVNLWRSLSFGTSALAAIALALLIYGNPLTTPQTAPVTQDLVATLTAEGAGPAMVARLNREEGRMTVLTNMQASTEHDHELWLVPAEGNPISLALVEAQGSADLQIDQAILEQLGEGATFAISVEPLGGSPTGLPTGPVIATGQLRTI</sequence>
<dbReference type="OrthoDB" id="9816387at2"/>
<name>A0A4V3DAF1_9HYPH</name>
<dbReference type="GO" id="GO:0005886">
    <property type="term" value="C:plasma membrane"/>
    <property type="evidence" value="ECO:0007669"/>
    <property type="project" value="InterPro"/>
</dbReference>
<dbReference type="PANTHER" id="PTHR37461:SF1">
    <property type="entry name" value="ANTI-SIGMA-K FACTOR RSKA"/>
    <property type="match status" value="1"/>
</dbReference>
<dbReference type="PANTHER" id="PTHR37461">
    <property type="entry name" value="ANTI-SIGMA-K FACTOR RSKA"/>
    <property type="match status" value="1"/>
</dbReference>
<feature type="domain" description="Anti-sigma K factor RskA C-terminal" evidence="1">
    <location>
        <begin position="111"/>
        <end position="235"/>
    </location>
</feature>
<dbReference type="GO" id="GO:0006417">
    <property type="term" value="P:regulation of translation"/>
    <property type="evidence" value="ECO:0007669"/>
    <property type="project" value="TreeGrafter"/>
</dbReference>
<protein>
    <submittedName>
        <fullName evidence="2">Anti-sigma-K factor RskA</fullName>
    </submittedName>
</protein>